<dbReference type="SUPFAM" id="SSF51735">
    <property type="entry name" value="NAD(P)-binding Rossmann-fold domains"/>
    <property type="match status" value="1"/>
</dbReference>
<comment type="catalytic activity">
    <reaction evidence="3">
        <text>2,5-dichlorocyclohexa-2,5-dien-1,4-diol + NAD(+) = 2,5-dichlorohydroquinone + NADH + H(+)</text>
        <dbReference type="Rhea" id="RHEA:15741"/>
        <dbReference type="ChEBI" id="CHEBI:15378"/>
        <dbReference type="ChEBI" id="CHEBI:27545"/>
        <dbReference type="ChEBI" id="CHEBI:28975"/>
        <dbReference type="ChEBI" id="CHEBI:57540"/>
        <dbReference type="ChEBI" id="CHEBI:57945"/>
    </reaction>
</comment>
<dbReference type="PANTHER" id="PTHR42760">
    <property type="entry name" value="SHORT-CHAIN DEHYDROGENASES/REDUCTASES FAMILY MEMBER"/>
    <property type="match status" value="1"/>
</dbReference>
<dbReference type="PRINTS" id="PR00080">
    <property type="entry name" value="SDRFAMILY"/>
</dbReference>
<evidence type="ECO:0000313" key="5">
    <source>
        <dbReference type="Proteomes" id="UP000549617"/>
    </source>
</evidence>
<dbReference type="InterPro" id="IPR002347">
    <property type="entry name" value="SDR_fam"/>
</dbReference>
<dbReference type="Proteomes" id="UP000549617">
    <property type="component" value="Unassembled WGS sequence"/>
</dbReference>
<evidence type="ECO:0000313" key="4">
    <source>
        <dbReference type="EMBL" id="MBB5684802.1"/>
    </source>
</evidence>
<dbReference type="PANTHER" id="PTHR42760:SF133">
    <property type="entry name" value="3-OXOACYL-[ACYL-CARRIER-PROTEIN] REDUCTASE"/>
    <property type="match status" value="1"/>
</dbReference>
<dbReference type="CDD" id="cd05233">
    <property type="entry name" value="SDR_c"/>
    <property type="match status" value="1"/>
</dbReference>
<dbReference type="FunFam" id="3.40.50.720:FF:000084">
    <property type="entry name" value="Short-chain dehydrogenase reductase"/>
    <property type="match status" value="1"/>
</dbReference>
<dbReference type="EMBL" id="JACIJC010000001">
    <property type="protein sequence ID" value="MBB5684802.1"/>
    <property type="molecule type" value="Genomic_DNA"/>
</dbReference>
<keyword evidence="5" id="KW-1185">Reference proteome</keyword>
<comment type="similarity">
    <text evidence="1">Belongs to the short-chain dehydrogenases/reductases (SDR) family.</text>
</comment>
<keyword evidence="2" id="KW-0560">Oxidoreductase</keyword>
<accession>A0A7W9AFN4</accession>
<proteinExistence type="inferred from homology"/>
<evidence type="ECO:0000256" key="2">
    <source>
        <dbReference type="ARBA" id="ARBA00023002"/>
    </source>
</evidence>
<dbReference type="GO" id="GO:0016616">
    <property type="term" value="F:oxidoreductase activity, acting on the CH-OH group of donors, NAD or NADP as acceptor"/>
    <property type="evidence" value="ECO:0007669"/>
    <property type="project" value="TreeGrafter"/>
</dbReference>
<organism evidence="4 5">
    <name type="scientific">Sphingobium boeckii</name>
    <dbReference type="NCBI Taxonomy" id="1082345"/>
    <lineage>
        <taxon>Bacteria</taxon>
        <taxon>Pseudomonadati</taxon>
        <taxon>Pseudomonadota</taxon>
        <taxon>Alphaproteobacteria</taxon>
        <taxon>Sphingomonadales</taxon>
        <taxon>Sphingomonadaceae</taxon>
        <taxon>Sphingobium</taxon>
    </lineage>
</organism>
<dbReference type="PRINTS" id="PR00081">
    <property type="entry name" value="GDHRDH"/>
</dbReference>
<comment type="caution">
    <text evidence="4">The sequence shown here is derived from an EMBL/GenBank/DDBJ whole genome shotgun (WGS) entry which is preliminary data.</text>
</comment>
<evidence type="ECO:0000256" key="1">
    <source>
        <dbReference type="ARBA" id="ARBA00006484"/>
    </source>
</evidence>
<gene>
    <name evidence="4" type="ORF">FHS49_000793</name>
</gene>
<dbReference type="Gene3D" id="3.40.50.720">
    <property type="entry name" value="NAD(P)-binding Rossmann-like Domain"/>
    <property type="match status" value="1"/>
</dbReference>
<dbReference type="AlphaFoldDB" id="A0A7W9AFN4"/>
<dbReference type="InterPro" id="IPR036291">
    <property type="entry name" value="NAD(P)-bd_dom_sf"/>
</dbReference>
<name>A0A7W9AFN4_9SPHN</name>
<dbReference type="PROSITE" id="PS00061">
    <property type="entry name" value="ADH_SHORT"/>
    <property type="match status" value="1"/>
</dbReference>
<evidence type="ECO:0000256" key="3">
    <source>
        <dbReference type="ARBA" id="ARBA00051383"/>
    </source>
</evidence>
<dbReference type="RefSeq" id="WP_343052888.1">
    <property type="nucleotide sequence ID" value="NZ_JACIJC010000001.1"/>
</dbReference>
<reference evidence="4 5" key="1">
    <citation type="submission" date="2020-08" db="EMBL/GenBank/DDBJ databases">
        <title>Genomic Encyclopedia of Type Strains, Phase IV (KMG-IV): sequencing the most valuable type-strain genomes for metagenomic binning, comparative biology and taxonomic classification.</title>
        <authorList>
            <person name="Goeker M."/>
        </authorList>
    </citation>
    <scope>NUCLEOTIDE SEQUENCE [LARGE SCALE GENOMIC DNA]</scope>
    <source>
        <strain evidence="4 5">DSM 25079</strain>
    </source>
</reference>
<sequence length="247" mass="26217">MTAGASGIGLAIAGAFLESGAQVHICDVAEDALAGAKALYPKLQVSLADVGDVQQVARLGDDVRAAWGGIDVIVNNAGIGGPRAPVDEVSDADWDAVMRVNVTGMFYVIRQFAPGLKAQRSGSIINISSTSARSGLPNRTPYVVSKVAIEGLTKNLARELGPFNIRCNSLLPGSMENERNRTMMREKAAREGISYEQALAQRLEFISMRTRIDPAEVGDMAVFLASDGARHVSGQQISVCGNIEWEG</sequence>
<dbReference type="Pfam" id="PF13561">
    <property type="entry name" value="adh_short_C2"/>
    <property type="match status" value="1"/>
</dbReference>
<dbReference type="InterPro" id="IPR020904">
    <property type="entry name" value="Sc_DH/Rdtase_CS"/>
</dbReference>
<protein>
    <submittedName>
        <fullName evidence="4">NAD(P)-dependent dehydrogenase (Short-subunit alcohol dehydrogenase family)</fullName>
    </submittedName>
</protein>